<organism evidence="5 6">
    <name type="scientific">Rathayibacter iranicus</name>
    <dbReference type="NCBI Taxonomy" id="59737"/>
    <lineage>
        <taxon>Bacteria</taxon>
        <taxon>Bacillati</taxon>
        <taxon>Actinomycetota</taxon>
        <taxon>Actinomycetes</taxon>
        <taxon>Micrococcales</taxon>
        <taxon>Microbacteriaceae</taxon>
        <taxon>Rathayibacter</taxon>
    </lineage>
</organism>
<dbReference type="PANTHER" id="PTHR42781">
    <property type="entry name" value="SPERMIDINE/PUTRESCINE IMPORT ATP-BINDING PROTEIN POTA"/>
    <property type="match status" value="1"/>
</dbReference>
<dbReference type="RefSeq" id="WP_104265582.1">
    <property type="nucleotide sequence ID" value="NZ_CP028130.1"/>
</dbReference>
<dbReference type="PANTHER" id="PTHR42781:SF4">
    <property type="entry name" value="SPERMIDINE_PUTRESCINE IMPORT ATP-BINDING PROTEIN POTA"/>
    <property type="match status" value="1"/>
</dbReference>
<dbReference type="InterPro" id="IPR027417">
    <property type="entry name" value="P-loop_NTPase"/>
</dbReference>
<sequence>MSLRLDARLAARGFAASVDVAAGETVVVLGPNGAGKSTLLALIAGLVRADSGTALLDDALLFDDRRWTPPHRRAVALLAQDPLLFPHLSARENVAFGPRSTGLGRASARARAERELAAVDALELADRRPSSLSGGQAQRVALARALAGEPRLMLLDEPLAAIDARDAPVLRQMLRTVLAERSAIVVTHDVLDAWTLADRVVVLREGRVVEEGRTERVLTRPRTEFTAELAGLNLLAGRRTAHGLRTNEGHEFAGVATEPMTPGTPVLAAVRPWAVGLGDGGLRSIITDIEPRGDTVRVRSASLRADVDPARAAALDLAPGREIGFAVDPEALLIYPT</sequence>
<dbReference type="GO" id="GO:0016887">
    <property type="term" value="F:ATP hydrolysis activity"/>
    <property type="evidence" value="ECO:0007669"/>
    <property type="project" value="InterPro"/>
</dbReference>
<dbReference type="InterPro" id="IPR017871">
    <property type="entry name" value="ABC_transporter-like_CS"/>
</dbReference>
<feature type="domain" description="ABC transporter" evidence="4">
    <location>
        <begin position="3"/>
        <end position="230"/>
    </location>
</feature>
<evidence type="ECO:0000313" key="6">
    <source>
        <dbReference type="Proteomes" id="UP000283946"/>
    </source>
</evidence>
<dbReference type="InterPro" id="IPR003439">
    <property type="entry name" value="ABC_transporter-like_ATP-bd"/>
</dbReference>
<dbReference type="InterPro" id="IPR003593">
    <property type="entry name" value="AAA+_ATPase"/>
</dbReference>
<protein>
    <submittedName>
        <fullName evidence="5">ABC transporter ATP-binding protein</fullName>
    </submittedName>
</protein>
<proteinExistence type="predicted"/>
<dbReference type="InterPro" id="IPR008995">
    <property type="entry name" value="Mo/tungstate-bd_C_term_dom"/>
</dbReference>
<evidence type="ECO:0000313" key="5">
    <source>
        <dbReference type="EMBL" id="AZZ56403.1"/>
    </source>
</evidence>
<dbReference type="KEGG" id="ria:C7V51_11340"/>
<dbReference type="Proteomes" id="UP000283946">
    <property type="component" value="Chromosome"/>
</dbReference>
<dbReference type="SUPFAM" id="SSF52540">
    <property type="entry name" value="P-loop containing nucleoside triphosphate hydrolases"/>
    <property type="match status" value="1"/>
</dbReference>
<evidence type="ECO:0000256" key="2">
    <source>
        <dbReference type="ARBA" id="ARBA00022741"/>
    </source>
</evidence>
<dbReference type="AlphaFoldDB" id="A0AAD1ADW1"/>
<dbReference type="SMART" id="SM00382">
    <property type="entry name" value="AAA"/>
    <property type="match status" value="1"/>
</dbReference>
<keyword evidence="2" id="KW-0547">Nucleotide-binding</keyword>
<evidence type="ECO:0000256" key="3">
    <source>
        <dbReference type="ARBA" id="ARBA00022840"/>
    </source>
</evidence>
<dbReference type="GO" id="GO:0005524">
    <property type="term" value="F:ATP binding"/>
    <property type="evidence" value="ECO:0007669"/>
    <property type="project" value="UniProtKB-KW"/>
</dbReference>
<dbReference type="PROSITE" id="PS50893">
    <property type="entry name" value="ABC_TRANSPORTER_2"/>
    <property type="match status" value="1"/>
</dbReference>
<dbReference type="Pfam" id="PF00005">
    <property type="entry name" value="ABC_tran"/>
    <property type="match status" value="1"/>
</dbReference>
<keyword evidence="1" id="KW-0813">Transport</keyword>
<name>A0AAD1ADW1_9MICO</name>
<evidence type="ECO:0000259" key="4">
    <source>
        <dbReference type="PROSITE" id="PS50893"/>
    </source>
</evidence>
<reference evidence="5 6" key="1">
    <citation type="submission" date="2018-03" db="EMBL/GenBank/DDBJ databases">
        <title>Bacteriophage NCPPB3778 and a type I-E CRISPR drive the evolution of the US Biological Select Agent, Rathayibacter toxicus.</title>
        <authorList>
            <person name="Davis E.W.II."/>
            <person name="Tabima J.F."/>
            <person name="Weisberg A.J."/>
            <person name="Dantas Lopes L."/>
            <person name="Wiseman M.S."/>
            <person name="Wiseman M.S."/>
            <person name="Pupko T."/>
            <person name="Belcher M.S."/>
            <person name="Sechler A.J."/>
            <person name="Tancos M.A."/>
            <person name="Schroeder B.K."/>
            <person name="Murray T.D."/>
            <person name="Luster D.G."/>
            <person name="Schneider W.L."/>
            <person name="Rogers E."/>
            <person name="Andreote F.D."/>
            <person name="Grunwald N.J."/>
            <person name="Putnam M.L."/>
            <person name="Chang J.H."/>
        </authorList>
    </citation>
    <scope>NUCLEOTIDE SEQUENCE [LARGE SCALE GENOMIC DNA]</scope>
    <source>
        <strain evidence="5 6">NCCPB 2253</strain>
    </source>
</reference>
<dbReference type="InterPro" id="IPR050093">
    <property type="entry name" value="ABC_SmlMolc_Importer"/>
</dbReference>
<dbReference type="Gene3D" id="3.40.50.300">
    <property type="entry name" value="P-loop containing nucleotide triphosphate hydrolases"/>
    <property type="match status" value="1"/>
</dbReference>
<gene>
    <name evidence="5" type="ORF">C7V51_11340</name>
</gene>
<accession>A0AAD1ADW1</accession>
<keyword evidence="3 5" id="KW-0067">ATP-binding</keyword>
<dbReference type="PROSITE" id="PS00211">
    <property type="entry name" value="ABC_TRANSPORTER_1"/>
    <property type="match status" value="1"/>
</dbReference>
<dbReference type="EMBL" id="CP028130">
    <property type="protein sequence ID" value="AZZ56403.1"/>
    <property type="molecule type" value="Genomic_DNA"/>
</dbReference>
<dbReference type="SUPFAM" id="SSF50331">
    <property type="entry name" value="MOP-like"/>
    <property type="match status" value="1"/>
</dbReference>
<evidence type="ECO:0000256" key="1">
    <source>
        <dbReference type="ARBA" id="ARBA00022448"/>
    </source>
</evidence>